<dbReference type="EMBL" id="JABCIY010000161">
    <property type="protein sequence ID" value="KAF7191090.1"/>
    <property type="molecule type" value="Genomic_DNA"/>
</dbReference>
<evidence type="ECO:0000313" key="1">
    <source>
        <dbReference type="EMBL" id="KAF7191090.1"/>
    </source>
</evidence>
<protein>
    <submittedName>
        <fullName evidence="1">Uncharacterized protein</fullName>
    </submittedName>
</protein>
<evidence type="ECO:0000313" key="2">
    <source>
        <dbReference type="Proteomes" id="UP000660729"/>
    </source>
</evidence>
<organism evidence="1 2">
    <name type="scientific">Pseudocercospora fuligena</name>
    <dbReference type="NCBI Taxonomy" id="685502"/>
    <lineage>
        <taxon>Eukaryota</taxon>
        <taxon>Fungi</taxon>
        <taxon>Dikarya</taxon>
        <taxon>Ascomycota</taxon>
        <taxon>Pezizomycotina</taxon>
        <taxon>Dothideomycetes</taxon>
        <taxon>Dothideomycetidae</taxon>
        <taxon>Mycosphaerellales</taxon>
        <taxon>Mycosphaerellaceae</taxon>
        <taxon>Pseudocercospora</taxon>
    </lineage>
</organism>
<sequence>MSDNLTNILANAARDRVFATIKVVGVTGCYVHPNHTFCGCAVAMSLHTEHDFLWCKRVWYCMIFEQLVLSKPHAYAYNGTIESHDAFIAAEGMTPKKFLRKYILGEARQAMFGPTTSIANAVQALHDLWLARHKQWKERYGDDREAADDKWRVDEYPDRPEEEIVPNEALVGVGLQAAPTGGAFCWMNEASPCTVRMMGTDEHRMKATFTKTDPRDVKGVTPYGVTVEKIEMCHDNCKTGLDLFEKELPAVAKGVLAELEPRQGEKGVYYPK</sequence>
<dbReference type="Proteomes" id="UP000660729">
    <property type="component" value="Unassembled WGS sequence"/>
</dbReference>
<proteinExistence type="predicted"/>
<name>A0A8H6VLG1_9PEZI</name>
<accession>A0A8H6VLG1</accession>
<keyword evidence="2" id="KW-1185">Reference proteome</keyword>
<gene>
    <name evidence="1" type="ORF">HII31_07605</name>
</gene>
<reference evidence="1" key="1">
    <citation type="submission" date="2020-04" db="EMBL/GenBank/DDBJ databases">
        <title>Draft genome resource of the tomato pathogen Pseudocercospora fuligena.</title>
        <authorList>
            <person name="Zaccaron A."/>
        </authorList>
    </citation>
    <scope>NUCLEOTIDE SEQUENCE</scope>
    <source>
        <strain evidence="1">PF001</strain>
    </source>
</reference>
<dbReference type="AlphaFoldDB" id="A0A8H6VLG1"/>
<comment type="caution">
    <text evidence="1">The sequence shown here is derived from an EMBL/GenBank/DDBJ whole genome shotgun (WGS) entry which is preliminary data.</text>
</comment>